<feature type="non-terminal residue" evidence="3">
    <location>
        <position position="200"/>
    </location>
</feature>
<dbReference type="Gene3D" id="6.10.250.3170">
    <property type="match status" value="1"/>
</dbReference>
<dbReference type="Proteomes" id="UP001162483">
    <property type="component" value="Unassembled WGS sequence"/>
</dbReference>
<reference evidence="3" key="1">
    <citation type="submission" date="2023-05" db="EMBL/GenBank/DDBJ databases">
        <authorList>
            <person name="Stuckert A."/>
        </authorList>
    </citation>
    <scope>NUCLEOTIDE SEQUENCE</scope>
</reference>
<feature type="region of interest" description="Disordered" evidence="1">
    <location>
        <begin position="1"/>
        <end position="58"/>
    </location>
</feature>
<dbReference type="Pfam" id="PF15275">
    <property type="entry name" value="PEHE"/>
    <property type="match status" value="1"/>
</dbReference>
<sequence>MKTPTSQKSSSQGFSGQFGNFTSPSSSEDISMKTPTSQKSSSQTRDSGIVVSGTRRRLRSESSYDIDNIVIPMNLVAPIKLEKLQYKEILTPSFKEMVYEPLEAPPDIELEDLSDDVYSRRHEKYEQREKARWSFWHQNKQPKKSSSSSHGFAVWSGKEFQGNEENYRPGFVSPISSDTQSPYPKEPPNQQPSDKPQHDK</sequence>
<dbReference type="SMART" id="SM01300">
    <property type="entry name" value="PEHE"/>
    <property type="match status" value="1"/>
</dbReference>
<gene>
    <name evidence="3" type="ORF">SPARVUS_LOCUS925557</name>
</gene>
<dbReference type="PANTHER" id="PTHR22443:SF16">
    <property type="entry name" value="KAT8 REGULATORY NSL COMPLEX SUBUNIT 1-LIKE PROTEIN"/>
    <property type="match status" value="1"/>
</dbReference>
<keyword evidence="4" id="KW-1185">Reference proteome</keyword>
<dbReference type="PROSITE" id="PS52052">
    <property type="entry name" value="PEHE"/>
    <property type="match status" value="1"/>
</dbReference>
<name>A0ABN9AKA5_9NEOB</name>
<feature type="compositionally biased region" description="Low complexity" evidence="1">
    <location>
        <begin position="1"/>
        <end position="23"/>
    </location>
</feature>
<dbReference type="InterPro" id="IPR026180">
    <property type="entry name" value="NSL1"/>
</dbReference>
<comment type="caution">
    <text evidence="3">The sequence shown here is derived from an EMBL/GenBank/DDBJ whole genome shotgun (WGS) entry which is preliminary data.</text>
</comment>
<organism evidence="3 4">
    <name type="scientific">Staurois parvus</name>
    <dbReference type="NCBI Taxonomy" id="386267"/>
    <lineage>
        <taxon>Eukaryota</taxon>
        <taxon>Metazoa</taxon>
        <taxon>Chordata</taxon>
        <taxon>Craniata</taxon>
        <taxon>Vertebrata</taxon>
        <taxon>Euteleostomi</taxon>
        <taxon>Amphibia</taxon>
        <taxon>Batrachia</taxon>
        <taxon>Anura</taxon>
        <taxon>Neobatrachia</taxon>
        <taxon>Ranoidea</taxon>
        <taxon>Ranidae</taxon>
        <taxon>Staurois</taxon>
    </lineage>
</organism>
<evidence type="ECO:0000313" key="3">
    <source>
        <dbReference type="EMBL" id="CAI9535859.1"/>
    </source>
</evidence>
<dbReference type="PANTHER" id="PTHR22443">
    <property type="entry name" value="NON-SPECIFIC LETHAL 1, ISOFORM M"/>
    <property type="match status" value="1"/>
</dbReference>
<dbReference type="EMBL" id="CATNWA010000287">
    <property type="protein sequence ID" value="CAI9535859.1"/>
    <property type="molecule type" value="Genomic_DNA"/>
</dbReference>
<protein>
    <recommendedName>
        <fullName evidence="2">PEHE domain-containing protein</fullName>
    </recommendedName>
</protein>
<dbReference type="InterPro" id="IPR029332">
    <property type="entry name" value="PEHE_dom"/>
</dbReference>
<proteinExistence type="predicted"/>
<feature type="compositionally biased region" description="Low complexity" evidence="1">
    <location>
        <begin position="32"/>
        <end position="44"/>
    </location>
</feature>
<evidence type="ECO:0000256" key="1">
    <source>
        <dbReference type="SAM" id="MobiDB-lite"/>
    </source>
</evidence>
<feature type="domain" description="PEHE" evidence="2">
    <location>
        <begin position="88"/>
        <end position="200"/>
    </location>
</feature>
<evidence type="ECO:0000259" key="2">
    <source>
        <dbReference type="PROSITE" id="PS52052"/>
    </source>
</evidence>
<feature type="region of interest" description="Disordered" evidence="1">
    <location>
        <begin position="129"/>
        <end position="200"/>
    </location>
</feature>
<accession>A0ABN9AKA5</accession>
<evidence type="ECO:0000313" key="4">
    <source>
        <dbReference type="Proteomes" id="UP001162483"/>
    </source>
</evidence>